<proteinExistence type="predicted"/>
<dbReference type="AlphaFoldDB" id="A0A562KMR6"/>
<accession>A0A562KMR6</accession>
<sequence length="162" mass="18044">MGGPIIVHVDDVHEQEVVRVEYDDGRHTSIHERFLLDTPRMFSFWNRWDPGMISLKHGHQGDHIVFVLDGEVMVGGVQCRKGSHIFLMHGDRFGPWIAGPEGCELLGIIAGDGSAFWSDQDMADYQTMLTEAGARMAAVPPLAERPPFRAKGNPLPSRVLDN</sequence>
<protein>
    <recommendedName>
        <fullName evidence="4">Cupin domain-containing protein</fullName>
    </recommendedName>
</protein>
<comment type="caution">
    <text evidence="2">The sequence shown here is derived from an EMBL/GenBank/DDBJ whole genome shotgun (WGS) entry which is preliminary data.</text>
</comment>
<dbReference type="SUPFAM" id="SSF51182">
    <property type="entry name" value="RmlC-like cupins"/>
    <property type="match status" value="1"/>
</dbReference>
<gene>
    <name evidence="2" type="ORF">IQ35_00568</name>
</gene>
<dbReference type="EMBL" id="VLKK01000002">
    <property type="protein sequence ID" value="TWH96637.1"/>
    <property type="molecule type" value="Genomic_DNA"/>
</dbReference>
<dbReference type="InterPro" id="IPR011051">
    <property type="entry name" value="RmlC_Cupin_sf"/>
</dbReference>
<dbReference type="Proteomes" id="UP000316624">
    <property type="component" value="Unassembled WGS sequence"/>
</dbReference>
<reference evidence="2 3" key="1">
    <citation type="journal article" date="2015" name="Stand. Genomic Sci.">
        <title>Genomic Encyclopedia of Bacterial and Archaeal Type Strains, Phase III: the genomes of soil and plant-associated and newly described type strains.</title>
        <authorList>
            <person name="Whitman W.B."/>
            <person name="Woyke T."/>
            <person name="Klenk H.P."/>
            <person name="Zhou Y."/>
            <person name="Lilburn T.G."/>
            <person name="Beck B.J."/>
            <person name="De Vos P."/>
            <person name="Vandamme P."/>
            <person name="Eisen J.A."/>
            <person name="Garrity G."/>
            <person name="Hugenholtz P."/>
            <person name="Kyrpides N.C."/>
        </authorList>
    </citation>
    <scope>NUCLEOTIDE SEQUENCE [LARGE SCALE GENOMIC DNA]</scope>
    <source>
        <strain evidence="2 3">CGMCC 1.7748</strain>
    </source>
</reference>
<keyword evidence="3" id="KW-1185">Reference proteome</keyword>
<name>A0A562KMR6_SPHWJ</name>
<evidence type="ECO:0000313" key="3">
    <source>
        <dbReference type="Proteomes" id="UP000316624"/>
    </source>
</evidence>
<evidence type="ECO:0000256" key="1">
    <source>
        <dbReference type="SAM" id="MobiDB-lite"/>
    </source>
</evidence>
<evidence type="ECO:0000313" key="2">
    <source>
        <dbReference type="EMBL" id="TWH96637.1"/>
    </source>
</evidence>
<organism evidence="2 3">
    <name type="scientific">Sphingobium wenxiniae (strain DSM 21828 / CGMCC 1.7748 / JZ-1)</name>
    <dbReference type="NCBI Taxonomy" id="595605"/>
    <lineage>
        <taxon>Bacteria</taxon>
        <taxon>Pseudomonadati</taxon>
        <taxon>Pseudomonadota</taxon>
        <taxon>Alphaproteobacteria</taxon>
        <taxon>Sphingomonadales</taxon>
        <taxon>Sphingomonadaceae</taxon>
        <taxon>Sphingobium</taxon>
    </lineage>
</organism>
<feature type="region of interest" description="Disordered" evidence="1">
    <location>
        <begin position="143"/>
        <end position="162"/>
    </location>
</feature>
<evidence type="ECO:0008006" key="4">
    <source>
        <dbReference type="Google" id="ProtNLM"/>
    </source>
</evidence>
<dbReference type="Gene3D" id="2.60.120.10">
    <property type="entry name" value="Jelly Rolls"/>
    <property type="match status" value="1"/>
</dbReference>
<dbReference type="InterPro" id="IPR014710">
    <property type="entry name" value="RmlC-like_jellyroll"/>
</dbReference>